<dbReference type="InParanoid" id="A0A2P6NPY4"/>
<proteinExistence type="predicted"/>
<feature type="region of interest" description="Disordered" evidence="1">
    <location>
        <begin position="1"/>
        <end position="29"/>
    </location>
</feature>
<reference evidence="2 3" key="1">
    <citation type="journal article" date="2018" name="Genome Biol. Evol.">
        <title>Multiple Roots of Fruiting Body Formation in Amoebozoa.</title>
        <authorList>
            <person name="Hillmann F."/>
            <person name="Forbes G."/>
            <person name="Novohradska S."/>
            <person name="Ferling I."/>
            <person name="Riege K."/>
            <person name="Groth M."/>
            <person name="Westermann M."/>
            <person name="Marz M."/>
            <person name="Spaller T."/>
            <person name="Winckler T."/>
            <person name="Schaap P."/>
            <person name="Glockner G."/>
        </authorList>
    </citation>
    <scope>NUCLEOTIDE SEQUENCE [LARGE SCALE GENOMIC DNA]</scope>
    <source>
        <strain evidence="2 3">Jena</strain>
    </source>
</reference>
<feature type="compositionally biased region" description="Low complexity" evidence="1">
    <location>
        <begin position="15"/>
        <end position="25"/>
    </location>
</feature>
<dbReference type="Gene3D" id="2.20.25.240">
    <property type="match status" value="1"/>
</dbReference>
<feature type="compositionally biased region" description="Polar residues" evidence="1">
    <location>
        <begin position="142"/>
        <end position="162"/>
    </location>
</feature>
<feature type="compositionally biased region" description="Basic and acidic residues" evidence="1">
    <location>
        <begin position="130"/>
        <end position="141"/>
    </location>
</feature>
<evidence type="ECO:0000313" key="2">
    <source>
        <dbReference type="EMBL" id="PRP86012.1"/>
    </source>
</evidence>
<gene>
    <name evidence="2" type="ORF">PROFUN_05783</name>
</gene>
<feature type="compositionally biased region" description="Polar residues" evidence="1">
    <location>
        <begin position="348"/>
        <end position="360"/>
    </location>
</feature>
<sequence length="360" mass="39861">MFNRGGSPFGPGPPYSKGDGSSSDGDQGHITRTIVVNPTTTQPNGATNQQKNHLLVWQPQITQGIVTAPGSSSNRLQQLLLERDNLLRELDTLSDRWSYINNRLPEIQKQMLSDMEQVSGEIRSVTQAKQPREPITPKDKNNSSQENMNSPEKSKLRSSSMDDASPMVHLLAQCDKLTNVDRKEELRGGDMMSYTVPASSNPSQPGSPPLSNVQIVHIRKRHTPVKPQPLLAEEFIQMEDVNQWNWQSNGKKKKPDGTYHHYYKCSMNKAIGCAASYNKSSVGNVVVITNGKHNHMPPDKVKPNVPRDARSKVERNSTSPEDNGDAQRQESGASDTQQESMEAPVQEGSDSQLQDSSPEV</sequence>
<comment type="caution">
    <text evidence="2">The sequence shown here is derived from an EMBL/GenBank/DDBJ whole genome shotgun (WGS) entry which is preliminary data.</text>
</comment>
<evidence type="ECO:0000313" key="3">
    <source>
        <dbReference type="Proteomes" id="UP000241769"/>
    </source>
</evidence>
<evidence type="ECO:0000256" key="1">
    <source>
        <dbReference type="SAM" id="MobiDB-lite"/>
    </source>
</evidence>
<name>A0A2P6NPY4_9EUKA</name>
<feature type="region of interest" description="Disordered" evidence="1">
    <location>
        <begin position="124"/>
        <end position="163"/>
    </location>
</feature>
<dbReference type="AlphaFoldDB" id="A0A2P6NPY4"/>
<organism evidence="2 3">
    <name type="scientific">Planoprotostelium fungivorum</name>
    <dbReference type="NCBI Taxonomy" id="1890364"/>
    <lineage>
        <taxon>Eukaryota</taxon>
        <taxon>Amoebozoa</taxon>
        <taxon>Evosea</taxon>
        <taxon>Variosea</taxon>
        <taxon>Cavosteliida</taxon>
        <taxon>Cavosteliaceae</taxon>
        <taxon>Planoprotostelium</taxon>
    </lineage>
</organism>
<feature type="region of interest" description="Disordered" evidence="1">
    <location>
        <begin position="289"/>
        <end position="360"/>
    </location>
</feature>
<keyword evidence="3" id="KW-1185">Reference proteome</keyword>
<feature type="compositionally biased region" description="Basic and acidic residues" evidence="1">
    <location>
        <begin position="296"/>
        <end position="315"/>
    </location>
</feature>
<protein>
    <recommendedName>
        <fullName evidence="4">WRKY domain-containing protein</fullName>
    </recommendedName>
</protein>
<dbReference type="EMBL" id="MDYQ01000036">
    <property type="protein sequence ID" value="PRP86012.1"/>
    <property type="molecule type" value="Genomic_DNA"/>
</dbReference>
<evidence type="ECO:0008006" key="4">
    <source>
        <dbReference type="Google" id="ProtNLM"/>
    </source>
</evidence>
<dbReference type="Proteomes" id="UP000241769">
    <property type="component" value="Unassembled WGS sequence"/>
</dbReference>
<accession>A0A2P6NPY4</accession>
<feature type="compositionally biased region" description="Polar residues" evidence="1">
    <location>
        <begin position="329"/>
        <end position="340"/>
    </location>
</feature>